<proteinExistence type="predicted"/>
<name>A0A386HM29_9BACT</name>
<organism evidence="2 3">
    <name type="scientific">Arachidicoccus soli</name>
    <dbReference type="NCBI Taxonomy" id="2341117"/>
    <lineage>
        <taxon>Bacteria</taxon>
        <taxon>Pseudomonadati</taxon>
        <taxon>Bacteroidota</taxon>
        <taxon>Chitinophagia</taxon>
        <taxon>Chitinophagales</taxon>
        <taxon>Chitinophagaceae</taxon>
        <taxon>Arachidicoccus</taxon>
    </lineage>
</organism>
<dbReference type="RefSeq" id="WP_119985238.1">
    <property type="nucleotide sequence ID" value="NZ_CP032489.1"/>
</dbReference>
<keyword evidence="3" id="KW-1185">Reference proteome</keyword>
<reference evidence="2 3" key="1">
    <citation type="submission" date="2018-09" db="EMBL/GenBank/DDBJ databases">
        <title>Arachidicoccus sp. nov., a bacterium isolated from soil.</title>
        <authorList>
            <person name="Weon H.-Y."/>
            <person name="Kwon S.-W."/>
            <person name="Lee S.A."/>
        </authorList>
    </citation>
    <scope>NUCLEOTIDE SEQUENCE [LARGE SCALE GENOMIC DNA]</scope>
    <source>
        <strain evidence="2 3">KIS59-12</strain>
    </source>
</reference>
<dbReference type="Gene3D" id="2.60.40.1820">
    <property type="match status" value="1"/>
</dbReference>
<dbReference type="KEGG" id="ark:D6B99_03755"/>
<sequence length="147" mass="16713">MKKVAYLALIFMIFEGCTKPTPFEFRGIQNIQLQQMANNSPAISATLSLFNPNHYTVQLKKVDADIYVNGQFLSHYKLDTLLKIPGNAIFNYNILFPFDAKKVFNNVLASLFNQQVLLEIKGISKLGRSGFFVNVPFDFSSKQHLPF</sequence>
<evidence type="ECO:0000313" key="3">
    <source>
        <dbReference type="Proteomes" id="UP000266118"/>
    </source>
</evidence>
<gene>
    <name evidence="2" type="ORF">D6B99_03755</name>
</gene>
<feature type="domain" description="Late embryogenesis abundant protein LEA-2 subgroup" evidence="1">
    <location>
        <begin position="46"/>
        <end position="138"/>
    </location>
</feature>
<accession>A0A386HM29</accession>
<dbReference type="Pfam" id="PF03168">
    <property type="entry name" value="LEA_2"/>
    <property type="match status" value="1"/>
</dbReference>
<dbReference type="SUPFAM" id="SSF117070">
    <property type="entry name" value="LEA14-like"/>
    <property type="match status" value="1"/>
</dbReference>
<evidence type="ECO:0000313" key="2">
    <source>
        <dbReference type="EMBL" id="AYD46803.1"/>
    </source>
</evidence>
<dbReference type="EMBL" id="CP032489">
    <property type="protein sequence ID" value="AYD46803.1"/>
    <property type="molecule type" value="Genomic_DNA"/>
</dbReference>
<protein>
    <recommendedName>
        <fullName evidence="1">Late embryogenesis abundant protein LEA-2 subgroup domain-containing protein</fullName>
    </recommendedName>
</protein>
<dbReference type="Proteomes" id="UP000266118">
    <property type="component" value="Chromosome"/>
</dbReference>
<dbReference type="InterPro" id="IPR004864">
    <property type="entry name" value="LEA_2"/>
</dbReference>
<evidence type="ECO:0000259" key="1">
    <source>
        <dbReference type="Pfam" id="PF03168"/>
    </source>
</evidence>
<dbReference type="OrthoDB" id="766446at2"/>
<dbReference type="AlphaFoldDB" id="A0A386HM29"/>